<feature type="region of interest" description="Disordered" evidence="1">
    <location>
        <begin position="262"/>
        <end position="286"/>
    </location>
</feature>
<comment type="caution">
    <text evidence="2">The sequence shown here is derived from an EMBL/GenBank/DDBJ whole genome shotgun (WGS) entry which is preliminary data.</text>
</comment>
<dbReference type="AlphaFoldDB" id="A0A397PE19"/>
<evidence type="ECO:0000313" key="2">
    <source>
        <dbReference type="EMBL" id="RIA47262.1"/>
    </source>
</evidence>
<dbReference type="RefSeq" id="WP_170144455.1">
    <property type="nucleotide sequence ID" value="NZ_QXDF01000004.1"/>
</dbReference>
<evidence type="ECO:0000313" key="3">
    <source>
        <dbReference type="Proteomes" id="UP000266273"/>
    </source>
</evidence>
<proteinExistence type="predicted"/>
<reference evidence="2 3" key="1">
    <citation type="submission" date="2018-08" db="EMBL/GenBank/DDBJ databases">
        <title>Genomic Encyclopedia of Archaeal and Bacterial Type Strains, Phase II (KMG-II): from individual species to whole genera.</title>
        <authorList>
            <person name="Goeker M."/>
        </authorList>
    </citation>
    <scope>NUCLEOTIDE SEQUENCE [LARGE SCALE GENOMIC DNA]</scope>
    <source>
        <strain evidence="2 3">DSM 5002</strain>
    </source>
</reference>
<gene>
    <name evidence="2" type="ORF">BXY53_2644</name>
</gene>
<feature type="region of interest" description="Disordered" evidence="1">
    <location>
        <begin position="1"/>
        <end position="22"/>
    </location>
</feature>
<accession>A0A397PE19</accession>
<dbReference type="InterPro" id="IPR027417">
    <property type="entry name" value="P-loop_NTPase"/>
</dbReference>
<dbReference type="Proteomes" id="UP000266273">
    <property type="component" value="Unassembled WGS sequence"/>
</dbReference>
<dbReference type="EMBL" id="QXDF01000004">
    <property type="protein sequence ID" value="RIA47262.1"/>
    <property type="molecule type" value="Genomic_DNA"/>
</dbReference>
<dbReference type="InterPro" id="IPR017026">
    <property type="entry name" value="ImuA"/>
</dbReference>
<sequence>MSRSTPAHEAQNTRDAAPRSDRARLLDELRREVGALEAAPEANTGETAAAPWHFDLTEVDAALPERQLPRGALHEITADAYPDMMAAVGFCLGLLKLLPPAPRTAARTVLWSRSRFARREFGALYGHGLRSFGLDPASLLFVDADKAQDVLWTMEEGARAGCLLAVVGETSAPDFKQTQRLSRAAALTQTPVLLLIPPDSARPSTAATRWRIARAPGPPDAYDARAPGPARWHTMLTRCRGGCPKDWFMEWNDEAHRFDLAAGVSDRSPETRRLPQAPERTAERSS</sequence>
<dbReference type="PIRSF" id="PIRSF034285">
    <property type="entry name" value="UCP034285"/>
    <property type="match status" value="1"/>
</dbReference>
<dbReference type="Gene3D" id="3.40.50.300">
    <property type="entry name" value="P-loop containing nucleotide triphosphate hydrolases"/>
    <property type="match status" value="1"/>
</dbReference>
<protein>
    <submittedName>
        <fullName evidence="2">Protein ImuA</fullName>
    </submittedName>
</protein>
<organism evidence="2 3">
    <name type="scientific">Dichotomicrobium thermohalophilum</name>
    <dbReference type="NCBI Taxonomy" id="933063"/>
    <lineage>
        <taxon>Bacteria</taxon>
        <taxon>Pseudomonadati</taxon>
        <taxon>Pseudomonadota</taxon>
        <taxon>Alphaproteobacteria</taxon>
        <taxon>Hyphomicrobiales</taxon>
        <taxon>Hyphomicrobiaceae</taxon>
        <taxon>Dichotomicrobium</taxon>
    </lineage>
</organism>
<keyword evidence="3" id="KW-1185">Reference proteome</keyword>
<dbReference type="SUPFAM" id="SSF52540">
    <property type="entry name" value="P-loop containing nucleoside triphosphate hydrolases"/>
    <property type="match status" value="1"/>
</dbReference>
<name>A0A397PE19_9HYPH</name>
<evidence type="ECO:0000256" key="1">
    <source>
        <dbReference type="SAM" id="MobiDB-lite"/>
    </source>
</evidence>